<accession>A0A7R8CXB8</accession>
<dbReference type="Proteomes" id="UP000675881">
    <property type="component" value="Chromosome 4"/>
</dbReference>
<sequence length="268" mass="30866">MKLNYTQSKCLAQRRTSYTVFDKYFQAELCLPEAEEGGQERSAMDQIVMFEGQGSIGEVNNDHIQQVLVREIQSLSLSPHTDNKIDTNTPYKHSTQGRLENDFKKKPESSYQETTINCPEEDGKQKVKEINLSEPDGLPAPEGLVKWNPEDIRVEDSIETFKEFGDVMRLVKECCFQEGRLKGLMNGNYLIKANTGGRYYDSDHFVKECSNKLIKWHEYLGSMKLRTEQKSERENTSTNHNVRKELEKICFPSITVVNAMLPKTTNHR</sequence>
<proteinExistence type="predicted"/>
<feature type="compositionally biased region" description="Basic and acidic residues" evidence="1">
    <location>
        <begin position="99"/>
        <end position="108"/>
    </location>
</feature>
<dbReference type="AlphaFoldDB" id="A0A7R8CXB8"/>
<evidence type="ECO:0000256" key="1">
    <source>
        <dbReference type="SAM" id="MobiDB-lite"/>
    </source>
</evidence>
<name>A0A7R8CXB8_LEPSM</name>
<organism evidence="2 3">
    <name type="scientific">Lepeophtheirus salmonis</name>
    <name type="common">Salmon louse</name>
    <name type="synonym">Caligus salmonis</name>
    <dbReference type="NCBI Taxonomy" id="72036"/>
    <lineage>
        <taxon>Eukaryota</taxon>
        <taxon>Metazoa</taxon>
        <taxon>Ecdysozoa</taxon>
        <taxon>Arthropoda</taxon>
        <taxon>Crustacea</taxon>
        <taxon>Multicrustacea</taxon>
        <taxon>Hexanauplia</taxon>
        <taxon>Copepoda</taxon>
        <taxon>Siphonostomatoida</taxon>
        <taxon>Caligidae</taxon>
        <taxon>Lepeophtheirus</taxon>
    </lineage>
</organism>
<evidence type="ECO:0000313" key="2">
    <source>
        <dbReference type="EMBL" id="CAF2913771.1"/>
    </source>
</evidence>
<evidence type="ECO:0000313" key="3">
    <source>
        <dbReference type="Proteomes" id="UP000675881"/>
    </source>
</evidence>
<dbReference type="EMBL" id="HG994583">
    <property type="protein sequence ID" value="CAF2913771.1"/>
    <property type="molecule type" value="Genomic_DNA"/>
</dbReference>
<keyword evidence="3" id="KW-1185">Reference proteome</keyword>
<protein>
    <submittedName>
        <fullName evidence="2">(salmon louse) hypothetical protein</fullName>
    </submittedName>
</protein>
<gene>
    <name evidence="2" type="ORF">LSAA_8718</name>
</gene>
<reference evidence="2" key="1">
    <citation type="submission" date="2021-02" db="EMBL/GenBank/DDBJ databases">
        <authorList>
            <person name="Bekaert M."/>
        </authorList>
    </citation>
    <scope>NUCLEOTIDE SEQUENCE</scope>
    <source>
        <strain evidence="2">IoA-00</strain>
    </source>
</reference>
<feature type="compositionally biased region" description="Polar residues" evidence="1">
    <location>
        <begin position="79"/>
        <end position="98"/>
    </location>
</feature>
<feature type="region of interest" description="Disordered" evidence="1">
    <location>
        <begin position="79"/>
        <end position="111"/>
    </location>
</feature>